<organism evidence="3 4">
    <name type="scientific">Ramalina farinacea</name>
    <dbReference type="NCBI Taxonomy" id="258253"/>
    <lineage>
        <taxon>Eukaryota</taxon>
        <taxon>Fungi</taxon>
        <taxon>Dikarya</taxon>
        <taxon>Ascomycota</taxon>
        <taxon>Pezizomycotina</taxon>
        <taxon>Lecanoromycetes</taxon>
        <taxon>OSLEUM clade</taxon>
        <taxon>Lecanoromycetidae</taxon>
        <taxon>Lecanorales</taxon>
        <taxon>Lecanorineae</taxon>
        <taxon>Ramalinaceae</taxon>
        <taxon>Ramalina</taxon>
    </lineage>
</organism>
<feature type="compositionally biased region" description="Low complexity" evidence="2">
    <location>
        <begin position="607"/>
        <end position="630"/>
    </location>
</feature>
<dbReference type="AlphaFoldDB" id="A0AA43QSC0"/>
<evidence type="ECO:0000313" key="3">
    <source>
        <dbReference type="EMBL" id="MDI1491622.1"/>
    </source>
</evidence>
<feature type="compositionally biased region" description="Polar residues" evidence="2">
    <location>
        <begin position="595"/>
        <end position="606"/>
    </location>
</feature>
<evidence type="ECO:0000256" key="2">
    <source>
        <dbReference type="SAM" id="MobiDB-lite"/>
    </source>
</evidence>
<dbReference type="EMBL" id="JAPUFD010000015">
    <property type="protein sequence ID" value="MDI1491622.1"/>
    <property type="molecule type" value="Genomic_DNA"/>
</dbReference>
<keyword evidence="1" id="KW-0175">Coiled coil</keyword>
<sequence length="721" mass="81888">MGAVSLAKFSTRLDHLDPGMHARQMKIHEHEKMRTNEAEAQAAYHELVRLGARPSRPIREEFAYHTWTYKPGDSKYEGKVEWYDPENDALGHADEASLLSCHWLLERRLFQGQLQRWREFRQAQEMSKGDPNLRNSLLIRPSEMPALESADPVLTQKMTTIQDWRAYRAYFQGNLARLDSRRMAARDEVSHLWFSFLRTADLPEKDKIEAELRRNVIQLSVFHQIWLAEKALLGRVDAEIPKILNETVHELSVHDPALLIQYQEHTAKVAQYLAECLGTLSSSAWPLRSPAASLSALDKLHQWEREISRLSDLYQEWKESLERLQMNHHLNDGNTIYLLSPEPSKIRDRSLWERHVQTRQQQVLNAQKWQRCWRDVENYCTKEGDAQLWKFLPTDYLETTRKEQGLAYVSIQEAAHALKIAEHEATEALTMLNQSQEFPKCAWETPSTETDAKIARKRKADDVATIEPQAKRICLPWKASAVGKLRKPQHRPVKPATFTSVNNTRKCDRSASAAFKVSLATAVKNENNELPRVMVPQHQPLTSLTPTTINSTTKRDSYTAPHPRISPSLALEMENDETSQDLSPADNVIVRQDPPLSSATPTSANNAPSPVKRARSASSAPVPSSSTAASAEDKGSQVQTNKTHRGKKATQTSQNGKGAATKSNKDRGKTSVTKTGRVTKPKDYRAEAKANGGVRRSERIKELKKNLRCREGCTEMHEHLN</sequence>
<feature type="region of interest" description="Disordered" evidence="2">
    <location>
        <begin position="534"/>
        <end position="564"/>
    </location>
</feature>
<feature type="region of interest" description="Disordered" evidence="2">
    <location>
        <begin position="591"/>
        <end position="683"/>
    </location>
</feature>
<protein>
    <submittedName>
        <fullName evidence="3">Uncharacterized protein</fullName>
    </submittedName>
</protein>
<reference evidence="3" key="1">
    <citation type="journal article" date="2023" name="Genome Biol. Evol.">
        <title>First Whole Genome Sequence and Flow Cytometry Genome Size Data for the Lichen-Forming Fungus Ramalina farinacea (Ascomycota).</title>
        <authorList>
            <person name="Llewellyn T."/>
            <person name="Mian S."/>
            <person name="Hill R."/>
            <person name="Leitch I.J."/>
            <person name="Gaya E."/>
        </authorList>
    </citation>
    <scope>NUCLEOTIDE SEQUENCE</scope>
    <source>
        <strain evidence="3">LIQ254RAFAR</strain>
    </source>
</reference>
<evidence type="ECO:0000256" key="1">
    <source>
        <dbReference type="SAM" id="Coils"/>
    </source>
</evidence>
<accession>A0AA43QSC0</accession>
<keyword evidence="4" id="KW-1185">Reference proteome</keyword>
<name>A0AA43QSC0_9LECA</name>
<evidence type="ECO:0000313" key="4">
    <source>
        <dbReference type="Proteomes" id="UP001161017"/>
    </source>
</evidence>
<comment type="caution">
    <text evidence="3">The sequence shown here is derived from an EMBL/GenBank/DDBJ whole genome shotgun (WGS) entry which is preliminary data.</text>
</comment>
<dbReference type="Proteomes" id="UP001161017">
    <property type="component" value="Unassembled WGS sequence"/>
</dbReference>
<gene>
    <name evidence="3" type="ORF">OHK93_002831</name>
</gene>
<proteinExistence type="predicted"/>
<feature type="compositionally biased region" description="Low complexity" evidence="2">
    <location>
        <begin position="540"/>
        <end position="552"/>
    </location>
</feature>
<feature type="coiled-coil region" evidence="1">
    <location>
        <begin position="300"/>
        <end position="327"/>
    </location>
</feature>